<keyword evidence="4 8" id="KW-0863">Zinc-finger</keyword>
<keyword evidence="2 9" id="KW-0812">Transmembrane</keyword>
<reference evidence="11" key="1">
    <citation type="submission" date="2020-07" db="EMBL/GenBank/DDBJ databases">
        <title>Genome sequence and genetic diversity analysis of an under-domesticated orphan crop, white fonio (Digitaria exilis).</title>
        <authorList>
            <person name="Bennetzen J.L."/>
            <person name="Chen S."/>
            <person name="Ma X."/>
            <person name="Wang X."/>
            <person name="Yssel A.E.J."/>
            <person name="Chaluvadi S.R."/>
            <person name="Johnson M."/>
            <person name="Gangashetty P."/>
            <person name="Hamidou F."/>
            <person name="Sanogo M.D."/>
            <person name="Zwaenepoel A."/>
            <person name="Wallace J."/>
            <person name="Van De Peer Y."/>
            <person name="Van Deynze A."/>
        </authorList>
    </citation>
    <scope>NUCLEOTIDE SEQUENCE</scope>
    <source>
        <tissue evidence="11">Leaves</tissue>
    </source>
</reference>
<dbReference type="InterPro" id="IPR001841">
    <property type="entry name" value="Znf_RING"/>
</dbReference>
<evidence type="ECO:0000256" key="7">
    <source>
        <dbReference type="ARBA" id="ARBA00023136"/>
    </source>
</evidence>
<evidence type="ECO:0000259" key="10">
    <source>
        <dbReference type="PROSITE" id="PS50089"/>
    </source>
</evidence>
<dbReference type="AlphaFoldDB" id="A0A835FWR7"/>
<evidence type="ECO:0000313" key="12">
    <source>
        <dbReference type="Proteomes" id="UP000636709"/>
    </source>
</evidence>
<keyword evidence="7 9" id="KW-0472">Membrane</keyword>
<evidence type="ECO:0000256" key="1">
    <source>
        <dbReference type="ARBA" id="ARBA00004370"/>
    </source>
</evidence>
<comment type="subcellular location">
    <subcellularLocation>
        <location evidence="1">Membrane</location>
    </subcellularLocation>
</comment>
<sequence length="173" mass="18225">MAGITHRIVFITAGIVLMVVLHLVVIIWALFRTRPSRRVAEHAEESGGGGGGGGGLLSEELGELPCHEFKQESGGGECAVCLEAFRAGDRRRVLPRCGHGFHAECVDTWLRRSRRCPVCRTEVVEQCKDAGGGAVAATVEVGAESGREGIAALIEGSGAIQVILLTRPSGLKA</sequence>
<dbReference type="SUPFAM" id="SSF57850">
    <property type="entry name" value="RING/U-box"/>
    <property type="match status" value="1"/>
</dbReference>
<dbReference type="Pfam" id="PF13639">
    <property type="entry name" value="zf-RING_2"/>
    <property type="match status" value="1"/>
</dbReference>
<evidence type="ECO:0000256" key="2">
    <source>
        <dbReference type="ARBA" id="ARBA00022692"/>
    </source>
</evidence>
<proteinExistence type="predicted"/>
<dbReference type="SMART" id="SM00184">
    <property type="entry name" value="RING"/>
    <property type="match status" value="1"/>
</dbReference>
<dbReference type="PANTHER" id="PTHR46539:SF25">
    <property type="entry name" value="(WILD MALAYSIAN BANANA) HYPOTHETICAL PROTEIN"/>
    <property type="match status" value="1"/>
</dbReference>
<dbReference type="PROSITE" id="PS50089">
    <property type="entry name" value="ZF_RING_2"/>
    <property type="match status" value="1"/>
</dbReference>
<gene>
    <name evidence="11" type="ORF">HU200_004023</name>
</gene>
<evidence type="ECO:0000256" key="3">
    <source>
        <dbReference type="ARBA" id="ARBA00022723"/>
    </source>
</evidence>
<dbReference type="GO" id="GO:0016567">
    <property type="term" value="P:protein ubiquitination"/>
    <property type="evidence" value="ECO:0007669"/>
    <property type="project" value="UniProtKB-UniPathway"/>
</dbReference>
<accession>A0A835FWR7</accession>
<dbReference type="InterPro" id="IPR013083">
    <property type="entry name" value="Znf_RING/FYVE/PHD"/>
</dbReference>
<evidence type="ECO:0000313" key="11">
    <source>
        <dbReference type="EMBL" id="KAF8775889.1"/>
    </source>
</evidence>
<evidence type="ECO:0000256" key="4">
    <source>
        <dbReference type="ARBA" id="ARBA00022771"/>
    </source>
</evidence>
<keyword evidence="12" id="KW-1185">Reference proteome</keyword>
<keyword evidence="5" id="KW-0862">Zinc</keyword>
<keyword evidence="3" id="KW-0479">Metal-binding</keyword>
<evidence type="ECO:0000256" key="6">
    <source>
        <dbReference type="ARBA" id="ARBA00022989"/>
    </source>
</evidence>
<evidence type="ECO:0000256" key="5">
    <source>
        <dbReference type="ARBA" id="ARBA00022833"/>
    </source>
</evidence>
<dbReference type="UniPathway" id="UPA00143"/>
<dbReference type="Proteomes" id="UP000636709">
    <property type="component" value="Unassembled WGS sequence"/>
</dbReference>
<comment type="caution">
    <text evidence="11">The sequence shown here is derived from an EMBL/GenBank/DDBJ whole genome shotgun (WGS) entry which is preliminary data.</text>
</comment>
<dbReference type="EMBL" id="JACEFO010000268">
    <property type="protein sequence ID" value="KAF8775889.1"/>
    <property type="molecule type" value="Genomic_DNA"/>
</dbReference>
<dbReference type="Gene3D" id="3.30.40.10">
    <property type="entry name" value="Zinc/RING finger domain, C3HC4 (zinc finger)"/>
    <property type="match status" value="1"/>
</dbReference>
<name>A0A835FWR7_9POAL</name>
<feature type="domain" description="RING-type" evidence="10">
    <location>
        <begin position="78"/>
        <end position="120"/>
    </location>
</feature>
<feature type="transmembrane region" description="Helical" evidence="9">
    <location>
        <begin position="6"/>
        <end position="31"/>
    </location>
</feature>
<evidence type="ECO:0000256" key="9">
    <source>
        <dbReference type="SAM" id="Phobius"/>
    </source>
</evidence>
<dbReference type="PANTHER" id="PTHR46539">
    <property type="entry name" value="E3 UBIQUITIN-PROTEIN LIGASE ATL42"/>
    <property type="match status" value="1"/>
</dbReference>
<organism evidence="11 12">
    <name type="scientific">Digitaria exilis</name>
    <dbReference type="NCBI Taxonomy" id="1010633"/>
    <lineage>
        <taxon>Eukaryota</taxon>
        <taxon>Viridiplantae</taxon>
        <taxon>Streptophyta</taxon>
        <taxon>Embryophyta</taxon>
        <taxon>Tracheophyta</taxon>
        <taxon>Spermatophyta</taxon>
        <taxon>Magnoliopsida</taxon>
        <taxon>Liliopsida</taxon>
        <taxon>Poales</taxon>
        <taxon>Poaceae</taxon>
        <taxon>PACMAD clade</taxon>
        <taxon>Panicoideae</taxon>
        <taxon>Panicodae</taxon>
        <taxon>Paniceae</taxon>
        <taxon>Anthephorinae</taxon>
        <taxon>Digitaria</taxon>
    </lineage>
</organism>
<dbReference type="GO" id="GO:0016020">
    <property type="term" value="C:membrane"/>
    <property type="evidence" value="ECO:0007669"/>
    <property type="project" value="UniProtKB-SubCell"/>
</dbReference>
<dbReference type="GO" id="GO:0008270">
    <property type="term" value="F:zinc ion binding"/>
    <property type="evidence" value="ECO:0007669"/>
    <property type="project" value="UniProtKB-KW"/>
</dbReference>
<evidence type="ECO:0000256" key="8">
    <source>
        <dbReference type="PROSITE-ProRule" id="PRU00175"/>
    </source>
</evidence>
<keyword evidence="6 9" id="KW-1133">Transmembrane helix</keyword>
<dbReference type="OrthoDB" id="8062037at2759"/>
<protein>
    <recommendedName>
        <fullName evidence="10">RING-type domain-containing protein</fullName>
    </recommendedName>
</protein>